<dbReference type="AlphaFoldDB" id="A3V6Y4"/>
<dbReference type="EMBL" id="AAMS01000006">
    <property type="protein sequence ID" value="EAQ06000.1"/>
    <property type="molecule type" value="Genomic_DNA"/>
</dbReference>
<dbReference type="STRING" id="314232.SKA53_07841"/>
<gene>
    <name evidence="1" type="ORF">SKA53_07841</name>
</gene>
<dbReference type="HOGENOM" id="CLU_1325049_0_0_5"/>
<proteinExistence type="predicted"/>
<dbReference type="Pfam" id="PF07277">
    <property type="entry name" value="SapC"/>
    <property type="match status" value="1"/>
</dbReference>
<evidence type="ECO:0000313" key="1">
    <source>
        <dbReference type="EMBL" id="EAQ06000.1"/>
    </source>
</evidence>
<dbReference type="Proteomes" id="UP000004507">
    <property type="component" value="Unassembled WGS sequence"/>
</dbReference>
<name>A3V6Y4_9RHOB</name>
<keyword evidence="2" id="KW-1185">Reference proteome</keyword>
<reference evidence="1 2" key="1">
    <citation type="submission" date="2006-01" db="EMBL/GenBank/DDBJ databases">
        <authorList>
            <person name="Hagstrom A."/>
            <person name="Ferriera S."/>
            <person name="Johnson J."/>
            <person name="Kravitz S."/>
            <person name="Halpern A."/>
            <person name="Remington K."/>
            <person name="Beeson K."/>
            <person name="Tran B."/>
            <person name="Rogers Y.-H."/>
            <person name="Friedman R."/>
            <person name="Venter J.C."/>
        </authorList>
    </citation>
    <scope>NUCLEOTIDE SEQUENCE [LARGE SCALE GENOMIC DNA]</scope>
    <source>
        <strain evidence="1 2">SKA53</strain>
    </source>
</reference>
<protein>
    <submittedName>
        <fullName evidence="1">Uncharacterized protein</fullName>
    </submittedName>
</protein>
<comment type="caution">
    <text evidence="1">The sequence shown here is derived from an EMBL/GenBank/DDBJ whole genome shotgun (WGS) entry which is preliminary data.</text>
</comment>
<dbReference type="InterPro" id="IPR010836">
    <property type="entry name" value="SapC"/>
</dbReference>
<organism evidence="1 2">
    <name type="scientific">Yoonia vestfoldensis SKA53</name>
    <dbReference type="NCBI Taxonomy" id="314232"/>
    <lineage>
        <taxon>Bacteria</taxon>
        <taxon>Pseudomonadati</taxon>
        <taxon>Pseudomonadota</taxon>
        <taxon>Alphaproteobacteria</taxon>
        <taxon>Rhodobacterales</taxon>
        <taxon>Paracoccaceae</taxon>
        <taxon>Yoonia</taxon>
    </lineage>
</organism>
<accession>A3V6Y4</accession>
<evidence type="ECO:0000313" key="2">
    <source>
        <dbReference type="Proteomes" id="UP000004507"/>
    </source>
</evidence>
<sequence>MTVAFRKQGNQWQAVTLLGPMPGLNLQVQADGCWSGRFVPGVLLSYPFQLSPDCTTLAFWPDYTPEIAGIKGVEPLFVDGQLSTVLAAALAFLQVQQQAMNRLGLVLSWLAQRNLLQAWQIPEVVETPHLARYTGLFAVDRNRLEALDEADWFALHRIMPVSTVLTVVNAHLSSLDHARVFNLHSSDMGLASVRHINPDMRPRDGEL</sequence>